<dbReference type="EMBL" id="JBHRSB010000012">
    <property type="protein sequence ID" value="MFC3003593.1"/>
    <property type="molecule type" value="Genomic_DNA"/>
</dbReference>
<dbReference type="Proteomes" id="UP001595420">
    <property type="component" value="Unassembled WGS sequence"/>
</dbReference>
<accession>A0ABV7C212</accession>
<reference evidence="2" key="1">
    <citation type="journal article" date="2019" name="Int. J. Syst. Evol. Microbiol.">
        <title>The Global Catalogue of Microorganisms (GCM) 10K type strain sequencing project: providing services to taxonomists for standard genome sequencing and annotation.</title>
        <authorList>
            <consortium name="The Broad Institute Genomics Platform"/>
            <consortium name="The Broad Institute Genome Sequencing Center for Infectious Disease"/>
            <person name="Wu L."/>
            <person name="Ma J."/>
        </authorList>
    </citation>
    <scope>NUCLEOTIDE SEQUENCE [LARGE SCALE GENOMIC DNA]</scope>
    <source>
        <strain evidence="2">CGMCC 1.16855</strain>
    </source>
</reference>
<evidence type="ECO:0000313" key="1">
    <source>
        <dbReference type="EMBL" id="MFC3003593.1"/>
    </source>
</evidence>
<gene>
    <name evidence="1" type="ORF">ACFOD3_27115</name>
</gene>
<protein>
    <submittedName>
        <fullName evidence="1">RES family NAD+ phosphorylase</fullName>
    </submittedName>
</protein>
<name>A0ABV7C212_9PROT</name>
<sequence length="192" mass="21182">MGARWLRFVRSTHADALGAGPGRSRFSDPMLDRGRTPRWLPMYFGESFTLCLQETLLRDRANAALPGPFLVAEAELALWDWAVIEVIRPVRVVDLRGAALARSRVPTDVVGAADQRLARSWAAALHRHPANFDGIAFPSRFRTGDNLALFQARVGGALRVAARRRVLDSPVELGLACHTLDLGIIRAPRDPE</sequence>
<comment type="caution">
    <text evidence="1">The sequence shown here is derived from an EMBL/GenBank/DDBJ whole genome shotgun (WGS) entry which is preliminary data.</text>
</comment>
<evidence type="ECO:0000313" key="2">
    <source>
        <dbReference type="Proteomes" id="UP001595420"/>
    </source>
</evidence>
<keyword evidence="2" id="KW-1185">Reference proteome</keyword>
<proteinExistence type="predicted"/>
<organism evidence="1 2">
    <name type="scientific">Falsiroseomonas tokyonensis</name>
    <dbReference type="NCBI Taxonomy" id="430521"/>
    <lineage>
        <taxon>Bacteria</taxon>
        <taxon>Pseudomonadati</taxon>
        <taxon>Pseudomonadota</taxon>
        <taxon>Alphaproteobacteria</taxon>
        <taxon>Acetobacterales</taxon>
        <taxon>Roseomonadaceae</taxon>
        <taxon>Falsiroseomonas</taxon>
    </lineage>
</organism>